<dbReference type="InterPro" id="IPR011060">
    <property type="entry name" value="RibuloseP-bd_barrel"/>
</dbReference>
<evidence type="ECO:0000256" key="7">
    <source>
        <dbReference type="ARBA" id="ARBA00023141"/>
    </source>
</evidence>
<dbReference type="InterPro" id="IPR013798">
    <property type="entry name" value="Indole-3-glycerol_P_synth_dom"/>
</dbReference>
<evidence type="ECO:0000313" key="10">
    <source>
        <dbReference type="EMBL" id="PMP69289.1"/>
    </source>
</evidence>
<dbReference type="SUPFAM" id="SSF51366">
    <property type="entry name" value="Ribulose-phoshate binding barrel"/>
    <property type="match status" value="1"/>
</dbReference>
<dbReference type="PROSITE" id="PS00614">
    <property type="entry name" value="IGPS"/>
    <property type="match status" value="1"/>
</dbReference>
<dbReference type="PANTHER" id="PTHR22854:SF2">
    <property type="entry name" value="INDOLE-3-GLYCEROL-PHOSPHATE SYNTHASE"/>
    <property type="match status" value="1"/>
</dbReference>
<feature type="domain" description="Indole-3-glycerol phosphate synthase" evidence="9">
    <location>
        <begin position="40"/>
        <end position="242"/>
    </location>
</feature>
<dbReference type="UniPathway" id="UPA00035">
    <property type="reaction ID" value="UER00043"/>
</dbReference>
<evidence type="ECO:0000313" key="11">
    <source>
        <dbReference type="Proteomes" id="UP000242881"/>
    </source>
</evidence>
<dbReference type="EC" id="4.1.1.48" evidence="3"/>
<comment type="pathway">
    <text evidence="2">Amino-acid biosynthesis; L-tryptophan biosynthesis; L-tryptophan from chorismate: step 4/5.</text>
</comment>
<dbReference type="AlphaFoldDB" id="A0A2J6WGA0"/>
<keyword evidence="7" id="KW-0057">Aromatic amino acid biosynthesis</keyword>
<dbReference type="Proteomes" id="UP000242881">
    <property type="component" value="Unassembled WGS sequence"/>
</dbReference>
<evidence type="ECO:0000256" key="4">
    <source>
        <dbReference type="ARBA" id="ARBA00022605"/>
    </source>
</evidence>
<dbReference type="CDD" id="cd00331">
    <property type="entry name" value="IGPS"/>
    <property type="match status" value="1"/>
</dbReference>
<dbReference type="GO" id="GO:0000162">
    <property type="term" value="P:L-tryptophan biosynthetic process"/>
    <property type="evidence" value="ECO:0007669"/>
    <property type="project" value="UniProtKB-UniPathway"/>
</dbReference>
<dbReference type="GO" id="GO:0004640">
    <property type="term" value="F:phosphoribosylanthranilate isomerase activity"/>
    <property type="evidence" value="ECO:0007669"/>
    <property type="project" value="TreeGrafter"/>
</dbReference>
<evidence type="ECO:0000256" key="6">
    <source>
        <dbReference type="ARBA" id="ARBA00022822"/>
    </source>
</evidence>
<sequence length="253" mass="28755">MNNKLLEIVNYKKEYIKTLPRIELKREKTILDPRKFLLNNPIIAEFKKASPSAGIINNEMDLEECVLEYQRSGAGMVSVLTDEKFFGGSFEYLLKASQVLSIPTLCKDFIISEIQIDYAYSFGADAVLLIATILDDNLLHKLVSYAKKLSLNILLEIHTELEYERVKDLKVEMVGVNSRNLDTFQIDKNNAARIISKVKHDFVVAESGIEDENDLKMFKRAGAKGFLIGTSLMRSKNLTDTFTKLYRGLKDVC</sequence>
<comment type="catalytic activity">
    <reaction evidence="1">
        <text>1-(2-carboxyphenylamino)-1-deoxy-D-ribulose 5-phosphate + H(+) = (1S,2R)-1-C-(indol-3-yl)glycerol 3-phosphate + CO2 + H2O</text>
        <dbReference type="Rhea" id="RHEA:23476"/>
        <dbReference type="ChEBI" id="CHEBI:15377"/>
        <dbReference type="ChEBI" id="CHEBI:15378"/>
        <dbReference type="ChEBI" id="CHEBI:16526"/>
        <dbReference type="ChEBI" id="CHEBI:58613"/>
        <dbReference type="ChEBI" id="CHEBI:58866"/>
        <dbReference type="EC" id="4.1.1.48"/>
    </reaction>
</comment>
<dbReference type="InterPro" id="IPR045186">
    <property type="entry name" value="Indole-3-glycerol_P_synth"/>
</dbReference>
<keyword evidence="6" id="KW-0822">Tryptophan biosynthesis</keyword>
<accession>A0A2J6WGA0</accession>
<evidence type="ECO:0000256" key="8">
    <source>
        <dbReference type="ARBA" id="ARBA00023239"/>
    </source>
</evidence>
<evidence type="ECO:0000256" key="2">
    <source>
        <dbReference type="ARBA" id="ARBA00004696"/>
    </source>
</evidence>
<evidence type="ECO:0000256" key="5">
    <source>
        <dbReference type="ARBA" id="ARBA00022793"/>
    </source>
</evidence>
<dbReference type="InterPro" id="IPR001468">
    <property type="entry name" value="Indole-3-GlycerolPSynthase_CS"/>
</dbReference>
<gene>
    <name evidence="10" type="ORF">C0187_07475</name>
</gene>
<dbReference type="Pfam" id="PF00218">
    <property type="entry name" value="IGPS"/>
    <property type="match status" value="1"/>
</dbReference>
<proteinExistence type="predicted"/>
<comment type="caution">
    <text evidence="10">The sequence shown here is derived from an EMBL/GenBank/DDBJ whole genome shotgun (WGS) entry which is preliminary data.</text>
</comment>
<keyword evidence="8" id="KW-0456">Lyase</keyword>
<reference evidence="10 11" key="1">
    <citation type="submission" date="2018-01" db="EMBL/GenBank/DDBJ databases">
        <title>Metagenomic assembled genomes from two thermal pools in the Uzon Caldera, Kamchatka, Russia.</title>
        <authorList>
            <person name="Wilkins L."/>
            <person name="Ettinger C."/>
        </authorList>
    </citation>
    <scope>NUCLEOTIDE SEQUENCE [LARGE SCALE GENOMIC DNA]</scope>
    <source>
        <strain evidence="10">ZAV-05</strain>
    </source>
</reference>
<keyword evidence="5" id="KW-0210">Decarboxylase</keyword>
<dbReference type="EMBL" id="PNIN01000078">
    <property type="protein sequence ID" value="PMP69289.1"/>
    <property type="molecule type" value="Genomic_DNA"/>
</dbReference>
<keyword evidence="4" id="KW-0028">Amino-acid biosynthesis</keyword>
<name>A0A2J6WGA0_9BACT</name>
<dbReference type="Gene3D" id="3.20.20.70">
    <property type="entry name" value="Aldolase class I"/>
    <property type="match status" value="1"/>
</dbReference>
<dbReference type="PANTHER" id="PTHR22854">
    <property type="entry name" value="TRYPTOPHAN BIOSYNTHESIS PROTEIN"/>
    <property type="match status" value="1"/>
</dbReference>
<evidence type="ECO:0000259" key="9">
    <source>
        <dbReference type="Pfam" id="PF00218"/>
    </source>
</evidence>
<evidence type="ECO:0000256" key="1">
    <source>
        <dbReference type="ARBA" id="ARBA00001633"/>
    </source>
</evidence>
<evidence type="ECO:0000256" key="3">
    <source>
        <dbReference type="ARBA" id="ARBA00012362"/>
    </source>
</evidence>
<dbReference type="GO" id="GO:0004425">
    <property type="term" value="F:indole-3-glycerol-phosphate synthase activity"/>
    <property type="evidence" value="ECO:0007669"/>
    <property type="project" value="UniProtKB-EC"/>
</dbReference>
<dbReference type="InterPro" id="IPR013785">
    <property type="entry name" value="Aldolase_TIM"/>
</dbReference>
<protein>
    <recommendedName>
        <fullName evidence="3">indole-3-glycerol-phosphate synthase</fullName>
        <ecNumber evidence="3">4.1.1.48</ecNumber>
    </recommendedName>
</protein>
<organism evidence="10 11">
    <name type="scientific">Calditerrivibrio nitroreducens</name>
    <dbReference type="NCBI Taxonomy" id="477976"/>
    <lineage>
        <taxon>Bacteria</taxon>
        <taxon>Pseudomonadati</taxon>
        <taxon>Deferribacterota</taxon>
        <taxon>Deferribacteres</taxon>
        <taxon>Deferribacterales</taxon>
        <taxon>Calditerrivibrionaceae</taxon>
    </lineage>
</organism>